<evidence type="ECO:0000256" key="5">
    <source>
        <dbReference type="ARBA" id="ARBA00022989"/>
    </source>
</evidence>
<dbReference type="Pfam" id="PF00528">
    <property type="entry name" value="BPD_transp_1"/>
    <property type="match status" value="1"/>
</dbReference>
<feature type="transmembrane region" description="Helical" evidence="7">
    <location>
        <begin position="79"/>
        <end position="104"/>
    </location>
</feature>
<dbReference type="Gene3D" id="1.10.3720.10">
    <property type="entry name" value="MetI-like"/>
    <property type="match status" value="1"/>
</dbReference>
<dbReference type="KEGG" id="chd:Calhy_2375"/>
<dbReference type="SUPFAM" id="SSF161098">
    <property type="entry name" value="MetI-like"/>
    <property type="match status" value="1"/>
</dbReference>
<dbReference type="CDD" id="cd06261">
    <property type="entry name" value="TM_PBP2"/>
    <property type="match status" value="1"/>
</dbReference>
<comment type="similarity">
    <text evidence="7">Belongs to the binding-protein-dependent transport system permease family.</text>
</comment>
<keyword evidence="3" id="KW-1003">Cell membrane</keyword>
<proteinExistence type="inferred from homology"/>
<dbReference type="InterPro" id="IPR025966">
    <property type="entry name" value="OppC_N"/>
</dbReference>
<accession>E4Q925</accession>
<organism evidence="9 10">
    <name type="scientific">Caldicellulosiruptor hydrothermalis (strain DSM 18901 / VKM B-2411 / 108)</name>
    <dbReference type="NCBI Taxonomy" id="632292"/>
    <lineage>
        <taxon>Bacteria</taxon>
        <taxon>Bacillati</taxon>
        <taxon>Bacillota</taxon>
        <taxon>Bacillota incertae sedis</taxon>
        <taxon>Caldicellulosiruptorales</taxon>
        <taxon>Caldicellulosiruptoraceae</taxon>
        <taxon>Caldicellulosiruptor</taxon>
    </lineage>
</organism>
<dbReference type="STRING" id="632292.Calhy_2375"/>
<gene>
    <name evidence="9" type="ordered locus">Calhy_2375</name>
</gene>
<keyword evidence="4 7" id="KW-0812">Transmembrane</keyword>
<dbReference type="Pfam" id="PF12911">
    <property type="entry name" value="OppC_N"/>
    <property type="match status" value="1"/>
</dbReference>
<dbReference type="OrthoDB" id="1715260at2"/>
<evidence type="ECO:0000256" key="4">
    <source>
        <dbReference type="ARBA" id="ARBA00022692"/>
    </source>
</evidence>
<evidence type="ECO:0000256" key="3">
    <source>
        <dbReference type="ARBA" id="ARBA00022475"/>
    </source>
</evidence>
<dbReference type="PROSITE" id="PS50928">
    <property type="entry name" value="ABC_TM1"/>
    <property type="match status" value="1"/>
</dbReference>
<evidence type="ECO:0000313" key="10">
    <source>
        <dbReference type="Proteomes" id="UP000006890"/>
    </source>
</evidence>
<comment type="subcellular location">
    <subcellularLocation>
        <location evidence="1 7">Cell membrane</location>
        <topology evidence="1 7">Multi-pass membrane protein</topology>
    </subcellularLocation>
</comment>
<keyword evidence="5 7" id="KW-1133">Transmembrane helix</keyword>
<dbReference type="AlphaFoldDB" id="E4Q925"/>
<keyword evidence="6 7" id="KW-0472">Membrane</keyword>
<feature type="domain" description="ABC transmembrane type-1" evidence="8">
    <location>
        <begin position="80"/>
        <end position="262"/>
    </location>
</feature>
<reference key="1">
    <citation type="submission" date="2010-09" db="EMBL/GenBank/DDBJ databases">
        <title>Complete sequence of Caldicellulosiruptor hydrothermalis 108.</title>
        <authorList>
            <consortium name="US DOE Joint Genome Institute"/>
            <person name="Lucas S."/>
            <person name="Copeland A."/>
            <person name="Lapidus A."/>
            <person name="Cheng J.-F."/>
            <person name="Bruce D."/>
            <person name="Goodwin L."/>
            <person name="Pitluck S."/>
            <person name="Davenport K."/>
            <person name="Detter J.C."/>
            <person name="Han C."/>
            <person name="Tapia R."/>
            <person name="Land M."/>
            <person name="Hauser L."/>
            <person name="Chang Y.-J."/>
            <person name="Jeffries C."/>
            <person name="Kyrpides N."/>
            <person name="Ivanova N."/>
            <person name="Mikhailova N."/>
            <person name="Blumer-Schuette S.E."/>
            <person name="Kelly R.M."/>
            <person name="Woyke T."/>
        </authorList>
    </citation>
    <scope>NUCLEOTIDE SEQUENCE</scope>
    <source>
        <strain>108</strain>
    </source>
</reference>
<evidence type="ECO:0000256" key="1">
    <source>
        <dbReference type="ARBA" id="ARBA00004651"/>
    </source>
</evidence>
<feature type="transmembrane region" description="Helical" evidence="7">
    <location>
        <begin position="194"/>
        <end position="222"/>
    </location>
</feature>
<dbReference type="eggNOG" id="COG1173">
    <property type="taxonomic scope" value="Bacteria"/>
</dbReference>
<dbReference type="PANTHER" id="PTHR43386:SF1">
    <property type="entry name" value="D,D-DIPEPTIDE TRANSPORT SYSTEM PERMEASE PROTEIN DDPC-RELATED"/>
    <property type="match status" value="1"/>
</dbReference>
<dbReference type="RefSeq" id="WP_013404215.1">
    <property type="nucleotide sequence ID" value="NC_014652.1"/>
</dbReference>
<dbReference type="GO" id="GO:0005886">
    <property type="term" value="C:plasma membrane"/>
    <property type="evidence" value="ECO:0007669"/>
    <property type="project" value="UniProtKB-SubCell"/>
</dbReference>
<dbReference type="InterPro" id="IPR050366">
    <property type="entry name" value="BP-dependent_transpt_permease"/>
</dbReference>
<dbReference type="InterPro" id="IPR000515">
    <property type="entry name" value="MetI-like"/>
</dbReference>
<dbReference type="Proteomes" id="UP000006890">
    <property type="component" value="Chromosome"/>
</dbReference>
<evidence type="ECO:0000259" key="8">
    <source>
        <dbReference type="PROSITE" id="PS50928"/>
    </source>
</evidence>
<evidence type="ECO:0000313" key="9">
    <source>
        <dbReference type="EMBL" id="ADQ08074.1"/>
    </source>
</evidence>
<reference evidence="9 10" key="2">
    <citation type="journal article" date="2011" name="J. Bacteriol.">
        <title>Complete genome sequences for the anaerobic, extremely thermophilic plant biomass-degrading bacteria Caldicellulosiruptor hydrothermalis, Caldicellulosiruptor kristjanssonii, Caldicellulosiruptor kronotskyensis, Caldicellulosiruptor owensenis, and Caldicellulosiruptor lactoaceticus.</title>
        <authorList>
            <person name="Blumer-Schuette S.E."/>
            <person name="Ozdemir I."/>
            <person name="Mistry D."/>
            <person name="Lucas S."/>
            <person name="Lapidus A."/>
            <person name="Cheng J.F."/>
            <person name="Goodwin L.A."/>
            <person name="Pitluck S."/>
            <person name="Land M.L."/>
            <person name="Hauser L.J."/>
            <person name="Woyke T."/>
            <person name="Mikhailova N."/>
            <person name="Pati A."/>
            <person name="Kyrpides N.C."/>
            <person name="Ivanova N."/>
            <person name="Detter J.C."/>
            <person name="Walston-Davenport K."/>
            <person name="Han S."/>
            <person name="Adams M.W."/>
            <person name="Kelly R.M."/>
        </authorList>
    </citation>
    <scope>NUCLEOTIDE SEQUENCE [LARGE SCALE GENOMIC DNA]</scope>
    <source>
        <strain evidence="10">DSM 18901 / VKM B-2411 / 108</strain>
    </source>
</reference>
<name>E4Q925_CALH1</name>
<dbReference type="HOGENOM" id="CLU_028518_8_0_9"/>
<evidence type="ECO:0000256" key="6">
    <source>
        <dbReference type="ARBA" id="ARBA00023136"/>
    </source>
</evidence>
<feature type="transmembrane region" description="Helical" evidence="7">
    <location>
        <begin position="21"/>
        <end position="38"/>
    </location>
</feature>
<keyword evidence="2 7" id="KW-0813">Transport</keyword>
<dbReference type="EMBL" id="CP002219">
    <property type="protein sequence ID" value="ADQ08074.1"/>
    <property type="molecule type" value="Genomic_DNA"/>
</dbReference>
<feature type="transmembrane region" description="Helical" evidence="7">
    <location>
        <begin position="141"/>
        <end position="159"/>
    </location>
</feature>
<evidence type="ECO:0000256" key="2">
    <source>
        <dbReference type="ARBA" id="ARBA00022448"/>
    </source>
</evidence>
<dbReference type="GO" id="GO:0055085">
    <property type="term" value="P:transmembrane transport"/>
    <property type="evidence" value="ECO:0007669"/>
    <property type="project" value="InterPro"/>
</dbReference>
<keyword evidence="10" id="KW-1185">Reference proteome</keyword>
<evidence type="ECO:0000256" key="7">
    <source>
        <dbReference type="RuleBase" id="RU363032"/>
    </source>
</evidence>
<feature type="transmembrane region" description="Helical" evidence="7">
    <location>
        <begin position="111"/>
        <end position="135"/>
    </location>
</feature>
<sequence length="287" mass="32122">MRYVKELWEEIKVNRKAMTGFVILMFFILMATIGPRVLKLDLTIRFSERYQMPSWKHILGTDFAGRDTFVQLVYGSQEVLSVGILTATFTILIGFFIGALSGLIGKWVDSIIMFITNLFLTIPQFPILIVISTLIKVSNPLVFSLILSLFSWGGLARAIRSQILSLKHSEFIVACRIMNLSTMHIIFKEIMPNIISYIAVNFIFIIQSAVNASVGLMMLGLAPYSPTNWGMMISLAVQNTGGIFNPRAYIYLLSPIVCLALFQLGCIFLANGLDEAFNPRIKSQKGS</sequence>
<feature type="transmembrane region" description="Helical" evidence="7">
    <location>
        <begin position="248"/>
        <end position="273"/>
    </location>
</feature>
<dbReference type="InterPro" id="IPR035906">
    <property type="entry name" value="MetI-like_sf"/>
</dbReference>
<dbReference type="PANTHER" id="PTHR43386">
    <property type="entry name" value="OLIGOPEPTIDE TRANSPORT SYSTEM PERMEASE PROTEIN APPC"/>
    <property type="match status" value="1"/>
</dbReference>
<protein>
    <submittedName>
        <fullName evidence="9">Binding-protein-dependent transport systems inner membrane component</fullName>
    </submittedName>
</protein>